<proteinExistence type="inferred from homology"/>
<dbReference type="InterPro" id="IPR006143">
    <property type="entry name" value="RND_pump_MFP"/>
</dbReference>
<evidence type="ECO:0000256" key="5">
    <source>
        <dbReference type="SAM" id="SignalP"/>
    </source>
</evidence>
<comment type="similarity">
    <text evidence="2">Belongs to the membrane fusion protein (MFP) (TC 8.A.1) family.</text>
</comment>
<dbReference type="Gene3D" id="2.40.420.20">
    <property type="match status" value="1"/>
</dbReference>
<keyword evidence="3" id="KW-0175">Coiled coil</keyword>
<protein>
    <submittedName>
        <fullName evidence="10">Efflux RND transporter periplasmic adaptor subunit</fullName>
    </submittedName>
</protein>
<feature type="coiled-coil region" evidence="3">
    <location>
        <begin position="92"/>
        <end position="126"/>
    </location>
</feature>
<dbReference type="Pfam" id="PF25876">
    <property type="entry name" value="HH_MFP_RND"/>
    <property type="match status" value="1"/>
</dbReference>
<evidence type="ECO:0000256" key="4">
    <source>
        <dbReference type="SAM" id="MobiDB-lite"/>
    </source>
</evidence>
<dbReference type="PROSITE" id="PS51257">
    <property type="entry name" value="PROKAR_LIPOPROTEIN"/>
    <property type="match status" value="1"/>
</dbReference>
<evidence type="ECO:0000313" key="10">
    <source>
        <dbReference type="EMBL" id="MDT9598886.1"/>
    </source>
</evidence>
<dbReference type="InterPro" id="IPR058625">
    <property type="entry name" value="MdtA-like_BSH"/>
</dbReference>
<evidence type="ECO:0000259" key="8">
    <source>
        <dbReference type="Pfam" id="PF25944"/>
    </source>
</evidence>
<feature type="signal peptide" evidence="5">
    <location>
        <begin position="1"/>
        <end position="26"/>
    </location>
</feature>
<keyword evidence="11" id="KW-1185">Reference proteome</keyword>
<sequence length="397" mass="41684">MKINALAAAVAASILLLAGCSKGESAAPPPPPQVTVANPRVEAVVDWDEYVGRFEAVQSVDVKPRVTGYLRTVAFRDGQYVRAGQTLFTVDARPAQAQLDQARAQLARAQATLVNARTELARSETLAKSQAASKEEVEQRLAAVRAGAADVAAAQAAVRAQQLNVGFTRVTAPISGRISERLVDPGNAVSADETVLTRIVSTDPIHFAFEGSEALLLKYLRQDAGATPGTQVRIRLQDEADYSHAGRLDFVDNEVKTGAGTIRARALVANPDGFLRPGMFGHMRLAGSNPYRAMLVPDTAIVTDAARRIVYIVGKANVVAPRPVDLGPVIGNLRVIRSGISPDDRVIIGGIQRAFPGQKVQPKPGRVPPLAVPEGGSAAPAASAPASTATPVGPASR</sequence>
<dbReference type="Pfam" id="PF25944">
    <property type="entry name" value="Beta-barrel_RND"/>
    <property type="match status" value="1"/>
</dbReference>
<comment type="subcellular location">
    <subcellularLocation>
        <location evidence="1">Cell envelope</location>
    </subcellularLocation>
</comment>
<keyword evidence="5" id="KW-0732">Signal</keyword>
<evidence type="ECO:0000259" key="6">
    <source>
        <dbReference type="Pfam" id="PF25876"/>
    </source>
</evidence>
<dbReference type="EMBL" id="JAVUPU010000003">
    <property type="protein sequence ID" value="MDT9598886.1"/>
    <property type="molecule type" value="Genomic_DNA"/>
</dbReference>
<dbReference type="PANTHER" id="PTHR30158:SF24">
    <property type="entry name" value="HLYD FAMILY SECRETION PROTEIN"/>
    <property type="match status" value="1"/>
</dbReference>
<evidence type="ECO:0000256" key="3">
    <source>
        <dbReference type="SAM" id="Coils"/>
    </source>
</evidence>
<feature type="chain" id="PRO_5047219397" evidence="5">
    <location>
        <begin position="27"/>
        <end position="397"/>
    </location>
</feature>
<dbReference type="NCBIfam" id="TIGR01730">
    <property type="entry name" value="RND_mfp"/>
    <property type="match status" value="1"/>
</dbReference>
<evidence type="ECO:0000259" key="9">
    <source>
        <dbReference type="Pfam" id="PF25967"/>
    </source>
</evidence>
<name>A0ABU3Q663_9SPHN</name>
<reference evidence="10 11" key="1">
    <citation type="submission" date="2023-05" db="EMBL/GenBank/DDBJ databases">
        <authorList>
            <person name="Guo Y."/>
        </authorList>
    </citation>
    <scope>NUCLEOTIDE SEQUENCE [LARGE SCALE GENOMIC DNA]</scope>
    <source>
        <strain evidence="10 11">GR2756</strain>
    </source>
</reference>
<evidence type="ECO:0000256" key="1">
    <source>
        <dbReference type="ARBA" id="ARBA00004196"/>
    </source>
</evidence>
<dbReference type="Gene3D" id="2.40.30.170">
    <property type="match status" value="1"/>
</dbReference>
<dbReference type="SUPFAM" id="SSF111369">
    <property type="entry name" value="HlyD-like secretion proteins"/>
    <property type="match status" value="1"/>
</dbReference>
<dbReference type="Gene3D" id="2.40.50.100">
    <property type="match status" value="1"/>
</dbReference>
<comment type="caution">
    <text evidence="10">The sequence shown here is derived from an EMBL/GenBank/DDBJ whole genome shotgun (WGS) entry which is preliminary data.</text>
</comment>
<dbReference type="Gene3D" id="1.10.287.470">
    <property type="entry name" value="Helix hairpin bin"/>
    <property type="match status" value="1"/>
</dbReference>
<evidence type="ECO:0000259" key="7">
    <source>
        <dbReference type="Pfam" id="PF25917"/>
    </source>
</evidence>
<feature type="domain" description="Multidrug resistance protein MdtA-like C-terminal permuted SH3" evidence="9">
    <location>
        <begin position="293"/>
        <end position="353"/>
    </location>
</feature>
<feature type="domain" description="Multidrug resistance protein MdtA-like barrel-sandwich hybrid" evidence="7">
    <location>
        <begin position="59"/>
        <end position="194"/>
    </location>
</feature>
<feature type="domain" description="Multidrug resistance protein MdtA-like beta-barrel" evidence="8">
    <location>
        <begin position="205"/>
        <end position="285"/>
    </location>
</feature>
<dbReference type="InterPro" id="IPR058627">
    <property type="entry name" value="MdtA-like_C"/>
</dbReference>
<accession>A0ABU3Q663</accession>
<feature type="region of interest" description="Disordered" evidence="4">
    <location>
        <begin position="358"/>
        <end position="397"/>
    </location>
</feature>
<dbReference type="Pfam" id="PF25917">
    <property type="entry name" value="BSH_RND"/>
    <property type="match status" value="1"/>
</dbReference>
<dbReference type="PANTHER" id="PTHR30158">
    <property type="entry name" value="ACRA/E-RELATED COMPONENT OF DRUG EFFLUX TRANSPORTER"/>
    <property type="match status" value="1"/>
</dbReference>
<feature type="compositionally biased region" description="Low complexity" evidence="4">
    <location>
        <begin position="372"/>
        <end position="397"/>
    </location>
</feature>
<dbReference type="RefSeq" id="WP_315725322.1">
    <property type="nucleotide sequence ID" value="NZ_JAVUPU010000003.1"/>
</dbReference>
<evidence type="ECO:0000256" key="2">
    <source>
        <dbReference type="ARBA" id="ARBA00009477"/>
    </source>
</evidence>
<feature type="domain" description="Multidrug resistance protein MdtA-like alpha-helical hairpin" evidence="6">
    <location>
        <begin position="98"/>
        <end position="168"/>
    </location>
</feature>
<dbReference type="InterPro" id="IPR058624">
    <property type="entry name" value="MdtA-like_HH"/>
</dbReference>
<dbReference type="Proteomes" id="UP001259572">
    <property type="component" value="Unassembled WGS sequence"/>
</dbReference>
<evidence type="ECO:0000313" key="11">
    <source>
        <dbReference type="Proteomes" id="UP001259572"/>
    </source>
</evidence>
<dbReference type="InterPro" id="IPR058626">
    <property type="entry name" value="MdtA-like_b-barrel"/>
</dbReference>
<gene>
    <name evidence="10" type="ORF">RQX22_07990</name>
</gene>
<dbReference type="Pfam" id="PF25967">
    <property type="entry name" value="RND-MFP_C"/>
    <property type="match status" value="1"/>
</dbReference>
<organism evidence="10 11">
    <name type="scientific">Sphingosinicella rhizophila</name>
    <dbReference type="NCBI Taxonomy" id="3050082"/>
    <lineage>
        <taxon>Bacteria</taxon>
        <taxon>Pseudomonadati</taxon>
        <taxon>Pseudomonadota</taxon>
        <taxon>Alphaproteobacteria</taxon>
        <taxon>Sphingomonadales</taxon>
        <taxon>Sphingosinicellaceae</taxon>
        <taxon>Sphingosinicella</taxon>
    </lineage>
</organism>